<dbReference type="InterPro" id="IPR052953">
    <property type="entry name" value="Ser-rich/MCO-related"/>
</dbReference>
<dbReference type="EMBL" id="KN824309">
    <property type="protein sequence ID" value="KIM26083.1"/>
    <property type="molecule type" value="Genomic_DNA"/>
</dbReference>
<protein>
    <recommendedName>
        <fullName evidence="5">Phytocyanin domain-containing protein</fullName>
    </recommendedName>
</protein>
<dbReference type="PANTHER" id="PTHR34883:SF4">
    <property type="entry name" value="CUPREDOXIN"/>
    <property type="match status" value="1"/>
</dbReference>
<evidence type="ECO:0000256" key="1">
    <source>
        <dbReference type="SAM" id="Phobius"/>
    </source>
</evidence>
<organism evidence="3 4">
    <name type="scientific">Serendipita vermifera MAFF 305830</name>
    <dbReference type="NCBI Taxonomy" id="933852"/>
    <lineage>
        <taxon>Eukaryota</taxon>
        <taxon>Fungi</taxon>
        <taxon>Dikarya</taxon>
        <taxon>Basidiomycota</taxon>
        <taxon>Agaricomycotina</taxon>
        <taxon>Agaricomycetes</taxon>
        <taxon>Sebacinales</taxon>
        <taxon>Serendipitaceae</taxon>
        <taxon>Serendipita</taxon>
    </lineage>
</organism>
<feature type="chain" id="PRO_5002158021" description="Phytocyanin domain-containing protein" evidence="2">
    <location>
        <begin position="18"/>
        <end position="382"/>
    </location>
</feature>
<evidence type="ECO:0000313" key="3">
    <source>
        <dbReference type="EMBL" id="KIM26083.1"/>
    </source>
</evidence>
<dbReference type="Proteomes" id="UP000054097">
    <property type="component" value="Unassembled WGS sequence"/>
</dbReference>
<dbReference type="PANTHER" id="PTHR34883">
    <property type="entry name" value="SERINE-RICH PROTEIN, PUTATIVE-RELATED-RELATED"/>
    <property type="match status" value="1"/>
</dbReference>
<dbReference type="OrthoDB" id="1921208at2759"/>
<accession>A0A0C2WI95</accession>
<dbReference type="HOGENOM" id="CLU_060348_0_0_1"/>
<dbReference type="CDD" id="cd00920">
    <property type="entry name" value="Cupredoxin"/>
    <property type="match status" value="2"/>
</dbReference>
<reference evidence="3 4" key="1">
    <citation type="submission" date="2014-04" db="EMBL/GenBank/DDBJ databases">
        <authorList>
            <consortium name="DOE Joint Genome Institute"/>
            <person name="Kuo A."/>
            <person name="Zuccaro A."/>
            <person name="Kohler A."/>
            <person name="Nagy L.G."/>
            <person name="Floudas D."/>
            <person name="Copeland A."/>
            <person name="Barry K.W."/>
            <person name="Cichocki N."/>
            <person name="Veneault-Fourrey C."/>
            <person name="LaButti K."/>
            <person name="Lindquist E.A."/>
            <person name="Lipzen A."/>
            <person name="Lundell T."/>
            <person name="Morin E."/>
            <person name="Murat C."/>
            <person name="Sun H."/>
            <person name="Tunlid A."/>
            <person name="Henrissat B."/>
            <person name="Grigoriev I.V."/>
            <person name="Hibbett D.S."/>
            <person name="Martin F."/>
            <person name="Nordberg H.P."/>
            <person name="Cantor M.N."/>
            <person name="Hua S.X."/>
        </authorList>
    </citation>
    <scope>NUCLEOTIDE SEQUENCE [LARGE SCALE GENOMIC DNA]</scope>
    <source>
        <strain evidence="3 4">MAFF 305830</strain>
    </source>
</reference>
<reference evidence="4" key="2">
    <citation type="submission" date="2015-01" db="EMBL/GenBank/DDBJ databases">
        <title>Evolutionary Origins and Diversification of the Mycorrhizal Mutualists.</title>
        <authorList>
            <consortium name="DOE Joint Genome Institute"/>
            <consortium name="Mycorrhizal Genomics Consortium"/>
            <person name="Kohler A."/>
            <person name="Kuo A."/>
            <person name="Nagy L.G."/>
            <person name="Floudas D."/>
            <person name="Copeland A."/>
            <person name="Barry K.W."/>
            <person name="Cichocki N."/>
            <person name="Veneault-Fourrey C."/>
            <person name="LaButti K."/>
            <person name="Lindquist E.A."/>
            <person name="Lipzen A."/>
            <person name="Lundell T."/>
            <person name="Morin E."/>
            <person name="Murat C."/>
            <person name="Riley R."/>
            <person name="Ohm R."/>
            <person name="Sun H."/>
            <person name="Tunlid A."/>
            <person name="Henrissat B."/>
            <person name="Grigoriev I.V."/>
            <person name="Hibbett D.S."/>
            <person name="Martin F."/>
        </authorList>
    </citation>
    <scope>NUCLEOTIDE SEQUENCE [LARGE SCALE GENOMIC DNA]</scope>
    <source>
        <strain evidence="4">MAFF 305830</strain>
    </source>
</reference>
<keyword evidence="1" id="KW-0472">Membrane</keyword>
<evidence type="ECO:0008006" key="5">
    <source>
        <dbReference type="Google" id="ProtNLM"/>
    </source>
</evidence>
<feature type="transmembrane region" description="Helical" evidence="1">
    <location>
        <begin position="356"/>
        <end position="381"/>
    </location>
</feature>
<keyword evidence="4" id="KW-1185">Reference proteome</keyword>
<dbReference type="Gene3D" id="2.60.40.420">
    <property type="entry name" value="Cupredoxins - blue copper proteins"/>
    <property type="match status" value="2"/>
</dbReference>
<keyword evidence="2" id="KW-0732">Signal</keyword>
<keyword evidence="1" id="KW-0812">Transmembrane</keyword>
<name>A0A0C2WI95_SERVB</name>
<keyword evidence="1" id="KW-1133">Transmembrane helix</keyword>
<sequence>MFAKALILSSVALLVSAVNYDVNVGGLNGENPILKFNPEFVNGVVGDTVTFHFQQKNHSVVETSFNSVCSPLRDPTTYQPVFQTPFHPVANTDTEFPTEVYTIQDASKPLWFYCSQKLHCGKGMIFSINCPASGANSLDNFRAAALAIGAQEAAASSSAAAWSSTATPDVYGTQTYAPIYAPTVTQTVTFAESTWTTTYQSYANSPDPTPIAAEGVTHTITVGGNNGLTYDPPSIQANVRDTVKFVFAAKNHTVTQSSFNQPCRKLSLTNPDQTAFDSGFIPGAADGSASFSIKVNDTKPIWAYCRQGNHCGSGMVFSINADESSERSFAAFQALARTINGTAAGAPSATPTGNAAFASASLFGGVATVVLAGFASVAAVLL</sequence>
<dbReference type="InterPro" id="IPR008972">
    <property type="entry name" value="Cupredoxin"/>
</dbReference>
<proteinExistence type="predicted"/>
<gene>
    <name evidence="3" type="ORF">M408DRAFT_73298</name>
</gene>
<evidence type="ECO:0000256" key="2">
    <source>
        <dbReference type="SAM" id="SignalP"/>
    </source>
</evidence>
<feature type="signal peptide" evidence="2">
    <location>
        <begin position="1"/>
        <end position="17"/>
    </location>
</feature>
<dbReference type="SUPFAM" id="SSF49503">
    <property type="entry name" value="Cupredoxins"/>
    <property type="match status" value="2"/>
</dbReference>
<evidence type="ECO:0000313" key="4">
    <source>
        <dbReference type="Proteomes" id="UP000054097"/>
    </source>
</evidence>
<dbReference type="STRING" id="933852.A0A0C2WI95"/>
<dbReference type="AlphaFoldDB" id="A0A0C2WI95"/>